<dbReference type="AlphaFoldDB" id="A0A3P7P2K6"/>
<sequence length="318" mass="33687">MKPPQEFESSTPAEEVASQNAAQEVPSPSSDLVDTTVSLKITQEGDVGTHMEEAAPHNATQEMPVSSEPSQENVPVAPVEDADPPNPFHETFSSSSNPLEMTDSVKAFQNNDPVTPMDETSPPNPIQETFSASPNLAPDSLNLSRDNAPSPSTEGAGLPNPSLVQTVNSLNTAQQNDPVTPVEETDVQSPVQEDLSSNPSPVKFTISEDNDPSPSIKEIAGNSPIPSQKNDHMTPLDEAVPSIATEEAGPTNAVLDSDPIIVDPEDDTEIQEWDLATPLVVEATTPLDEVATSNTAQEAGPPNSVFDSDPIILDQEDD</sequence>
<gene>
    <name evidence="2" type="ORF">DILT_LOCUS19827</name>
</gene>
<evidence type="ECO:0000313" key="3">
    <source>
        <dbReference type="Proteomes" id="UP000281553"/>
    </source>
</evidence>
<feature type="compositionally biased region" description="Polar residues" evidence="1">
    <location>
        <begin position="187"/>
        <end position="200"/>
    </location>
</feature>
<evidence type="ECO:0000313" key="2">
    <source>
        <dbReference type="EMBL" id="VDN49594.1"/>
    </source>
</evidence>
<feature type="compositionally biased region" description="Polar residues" evidence="1">
    <location>
        <begin position="141"/>
        <end position="153"/>
    </location>
</feature>
<feature type="non-terminal residue" evidence="2">
    <location>
        <position position="318"/>
    </location>
</feature>
<dbReference type="Proteomes" id="UP000281553">
    <property type="component" value="Unassembled WGS sequence"/>
</dbReference>
<feature type="compositionally biased region" description="Polar residues" evidence="1">
    <location>
        <begin position="162"/>
        <end position="178"/>
    </location>
</feature>
<reference evidence="2 3" key="1">
    <citation type="submission" date="2018-11" db="EMBL/GenBank/DDBJ databases">
        <authorList>
            <consortium name="Pathogen Informatics"/>
        </authorList>
    </citation>
    <scope>NUCLEOTIDE SEQUENCE [LARGE SCALE GENOMIC DNA]</scope>
</reference>
<feature type="region of interest" description="Disordered" evidence="1">
    <location>
        <begin position="1"/>
        <end position="235"/>
    </location>
</feature>
<feature type="compositionally biased region" description="Polar residues" evidence="1">
    <location>
        <begin position="7"/>
        <end position="41"/>
    </location>
</feature>
<feature type="compositionally biased region" description="Polar residues" evidence="1">
    <location>
        <begin position="58"/>
        <end position="72"/>
    </location>
</feature>
<name>A0A3P7P2K6_DIBLA</name>
<organism evidence="2 3">
    <name type="scientific">Dibothriocephalus latus</name>
    <name type="common">Fish tapeworm</name>
    <name type="synonym">Diphyllobothrium latum</name>
    <dbReference type="NCBI Taxonomy" id="60516"/>
    <lineage>
        <taxon>Eukaryota</taxon>
        <taxon>Metazoa</taxon>
        <taxon>Spiralia</taxon>
        <taxon>Lophotrochozoa</taxon>
        <taxon>Platyhelminthes</taxon>
        <taxon>Cestoda</taxon>
        <taxon>Eucestoda</taxon>
        <taxon>Diphyllobothriidea</taxon>
        <taxon>Diphyllobothriidae</taxon>
        <taxon>Dibothriocephalus</taxon>
    </lineage>
</organism>
<accession>A0A3P7P2K6</accession>
<feature type="region of interest" description="Disordered" evidence="1">
    <location>
        <begin position="289"/>
        <end position="318"/>
    </location>
</feature>
<keyword evidence="3" id="KW-1185">Reference proteome</keyword>
<evidence type="ECO:0000256" key="1">
    <source>
        <dbReference type="SAM" id="MobiDB-lite"/>
    </source>
</evidence>
<proteinExistence type="predicted"/>
<dbReference type="EMBL" id="UYRU01122587">
    <property type="protein sequence ID" value="VDN49594.1"/>
    <property type="molecule type" value="Genomic_DNA"/>
</dbReference>
<protein>
    <submittedName>
        <fullName evidence="2">Uncharacterized protein</fullName>
    </submittedName>
</protein>